<dbReference type="GO" id="GO:0005829">
    <property type="term" value="C:cytosol"/>
    <property type="evidence" value="ECO:0007669"/>
    <property type="project" value="TreeGrafter"/>
</dbReference>
<dbReference type="RefSeq" id="WP_068389914.1">
    <property type="nucleotide sequence ID" value="NZ_LSZO01000145.1"/>
</dbReference>
<comment type="caution">
    <text evidence="3">The sequence shown here is derived from an EMBL/GenBank/DDBJ whole genome shotgun (WGS) entry which is preliminary data.</text>
</comment>
<comment type="similarity">
    <text evidence="1 2">Belongs to the UPF0301 (AlgH) family.</text>
</comment>
<dbReference type="PANTHER" id="PTHR30327">
    <property type="entry name" value="UNCHARACTERIZED PROTEIN YQGE"/>
    <property type="match status" value="1"/>
</dbReference>
<evidence type="ECO:0000313" key="3">
    <source>
        <dbReference type="EMBL" id="KXU38281.1"/>
    </source>
</evidence>
<protein>
    <recommendedName>
        <fullName evidence="2">UPF0301 protein AXE65_02150</fullName>
    </recommendedName>
</protein>
<dbReference type="EMBL" id="LSZO01000145">
    <property type="protein sequence ID" value="KXU38281.1"/>
    <property type="molecule type" value="Genomic_DNA"/>
</dbReference>
<evidence type="ECO:0000256" key="2">
    <source>
        <dbReference type="HAMAP-Rule" id="MF_00758"/>
    </source>
</evidence>
<evidence type="ECO:0000313" key="4">
    <source>
        <dbReference type="Proteomes" id="UP000072660"/>
    </source>
</evidence>
<name>A0A139SUY8_9GAMM</name>
<dbReference type="Proteomes" id="UP000072660">
    <property type="component" value="Unassembled WGS sequence"/>
</dbReference>
<reference evidence="3 4" key="1">
    <citation type="submission" date="2016-02" db="EMBL/GenBank/DDBJ databases">
        <authorList>
            <person name="Wen L."/>
            <person name="He K."/>
            <person name="Yang H."/>
        </authorList>
    </citation>
    <scope>NUCLEOTIDE SEQUENCE [LARGE SCALE GENOMIC DNA]</scope>
    <source>
        <strain evidence="3 4">CV58</strain>
    </source>
</reference>
<dbReference type="Gene3D" id="3.40.1740.10">
    <property type="entry name" value="VC0467-like"/>
    <property type="match status" value="1"/>
</dbReference>
<evidence type="ECO:0000256" key="1">
    <source>
        <dbReference type="ARBA" id="ARBA00009600"/>
    </source>
</evidence>
<keyword evidence="4" id="KW-1185">Reference proteome</keyword>
<dbReference type="AlphaFoldDB" id="A0A139SUY8"/>
<gene>
    <name evidence="3" type="ORF">AXE65_02150</name>
</gene>
<dbReference type="InterPro" id="IPR003774">
    <property type="entry name" value="AlgH-like"/>
</dbReference>
<dbReference type="OrthoDB" id="9807486at2"/>
<dbReference type="HAMAP" id="MF_00758">
    <property type="entry name" value="UPF0301"/>
    <property type="match status" value="1"/>
</dbReference>
<accession>A0A139SUY8</accession>
<dbReference type="NCBIfam" id="NF001266">
    <property type="entry name" value="PRK00228.1-1"/>
    <property type="match status" value="1"/>
</dbReference>
<organism evidence="3 4">
    <name type="scientific">Ventosimonas gracilis</name>
    <dbReference type="NCBI Taxonomy" id="1680762"/>
    <lineage>
        <taxon>Bacteria</taxon>
        <taxon>Pseudomonadati</taxon>
        <taxon>Pseudomonadota</taxon>
        <taxon>Gammaproteobacteria</taxon>
        <taxon>Pseudomonadales</taxon>
        <taxon>Ventosimonadaceae</taxon>
        <taxon>Ventosimonas</taxon>
    </lineage>
</organism>
<proteinExistence type="inferred from homology"/>
<sequence length="188" mass="20440">MYETNTLKNHFLLPMPQMRDPKFAKSLIYLVEHGEHGSMGLVVNRPNGLNLADLLSQLHPDETVPEHCTHLPVYAGGPMQVERGFVLHEASFVASSTLPLGDLALTTSPDVLLAIAGGDERLNHHLVVLGCAAWDVGQLDNEVAQNAWLLTPASREILFDLPWHKRLDAAAAQLGISLAQIAPQLGHA</sequence>
<dbReference type="Pfam" id="PF02622">
    <property type="entry name" value="DUF179"/>
    <property type="match status" value="1"/>
</dbReference>
<dbReference type="PANTHER" id="PTHR30327:SF1">
    <property type="entry name" value="UPF0301 PROTEIN YQGE"/>
    <property type="match status" value="1"/>
</dbReference>
<dbReference type="SUPFAM" id="SSF143456">
    <property type="entry name" value="VC0467-like"/>
    <property type="match status" value="1"/>
</dbReference>